<evidence type="ECO:0000313" key="2">
    <source>
        <dbReference type="EMBL" id="OAF70216.1"/>
    </source>
</evidence>
<reference evidence="2 3" key="1">
    <citation type="submission" date="2016-04" db="EMBL/GenBank/DDBJ databases">
        <title>The genome of Intoshia linei affirms orthonectids as highly simplified spiralians.</title>
        <authorList>
            <person name="Mikhailov K.V."/>
            <person name="Slusarev G.S."/>
            <person name="Nikitin M.A."/>
            <person name="Logacheva M.D."/>
            <person name="Penin A."/>
            <person name="Aleoshin V."/>
            <person name="Panchin Y.V."/>
        </authorList>
    </citation>
    <scope>NUCLEOTIDE SEQUENCE [LARGE SCALE GENOMIC DNA]</scope>
    <source>
        <strain evidence="2">Intl2013</strain>
        <tissue evidence="2">Whole animal</tissue>
    </source>
</reference>
<sequence>MKNFCAVKCFCAKKMNIKCKFSTSLEVHMNPIENDWHSISYCKWDSFIPKCLGNDIIIIQSALYGRMSVGKCLTSYYQIGCYANVQDYLDFVCTGKTNCSLTIPNKYLDFMHSCRRDLSSYLTVTYQCHKVVTEKQCNVKPKENIVLTKNGYISTFSIFKSKSEKSCILYLTAEKGKRWNITIFNLNNVNVNSTKTLQFIITLMKNNSKGPYIHSINNGHCSSVAEIHENSLKYSLSMCPVNQNLAVNGYINQHYKTISFFSQTSNIVIHFVSPFSNIRQKSINNFLFQYQGKISYLPQFSMSRLHS</sequence>
<dbReference type="OrthoDB" id="10648655at2759"/>
<dbReference type="PANTHER" id="PTHR46780">
    <property type="entry name" value="PROTEIN EVA-1"/>
    <property type="match status" value="1"/>
</dbReference>
<dbReference type="Pfam" id="PF02140">
    <property type="entry name" value="SUEL_Lectin"/>
    <property type="match status" value="1"/>
</dbReference>
<name>A0A177B7I4_9BILA</name>
<feature type="domain" description="SUEL-type lectin" evidence="1">
    <location>
        <begin position="50"/>
        <end position="128"/>
    </location>
</feature>
<dbReference type="AlphaFoldDB" id="A0A177B7I4"/>
<protein>
    <recommendedName>
        <fullName evidence="1">SUEL-type lectin domain-containing protein</fullName>
    </recommendedName>
</protein>
<dbReference type="CDD" id="cd22823">
    <property type="entry name" value="Gal_Rha_Lectin"/>
    <property type="match status" value="1"/>
</dbReference>
<dbReference type="Proteomes" id="UP000078046">
    <property type="component" value="Unassembled WGS sequence"/>
</dbReference>
<dbReference type="InterPro" id="IPR043159">
    <property type="entry name" value="Lectin_gal-bd_sf"/>
</dbReference>
<dbReference type="InterPro" id="IPR000922">
    <property type="entry name" value="Lectin_gal-bd_dom"/>
</dbReference>
<dbReference type="Gene3D" id="2.60.120.740">
    <property type="match status" value="1"/>
</dbReference>
<gene>
    <name evidence="2" type="ORF">A3Q56_02003</name>
</gene>
<proteinExistence type="predicted"/>
<evidence type="ECO:0000259" key="1">
    <source>
        <dbReference type="Pfam" id="PF02140"/>
    </source>
</evidence>
<keyword evidence="3" id="KW-1185">Reference proteome</keyword>
<evidence type="ECO:0000313" key="3">
    <source>
        <dbReference type="Proteomes" id="UP000078046"/>
    </source>
</evidence>
<organism evidence="2 3">
    <name type="scientific">Intoshia linei</name>
    <dbReference type="NCBI Taxonomy" id="1819745"/>
    <lineage>
        <taxon>Eukaryota</taxon>
        <taxon>Metazoa</taxon>
        <taxon>Spiralia</taxon>
        <taxon>Lophotrochozoa</taxon>
        <taxon>Mesozoa</taxon>
        <taxon>Orthonectida</taxon>
        <taxon>Rhopaluridae</taxon>
        <taxon>Intoshia</taxon>
    </lineage>
</organism>
<comment type="caution">
    <text evidence="2">The sequence shown here is derived from an EMBL/GenBank/DDBJ whole genome shotgun (WGS) entry which is preliminary data.</text>
</comment>
<accession>A0A177B7I4</accession>
<dbReference type="GO" id="GO:0030246">
    <property type="term" value="F:carbohydrate binding"/>
    <property type="evidence" value="ECO:0007669"/>
    <property type="project" value="InterPro"/>
</dbReference>
<dbReference type="EMBL" id="LWCA01000173">
    <property type="protein sequence ID" value="OAF70216.1"/>
    <property type="molecule type" value="Genomic_DNA"/>
</dbReference>